<evidence type="ECO:0000313" key="20">
    <source>
        <dbReference type="Proteomes" id="UP001066276"/>
    </source>
</evidence>
<dbReference type="InterPro" id="IPR042277">
    <property type="entry name" value="IST1-like"/>
</dbReference>
<keyword evidence="10" id="KW-0206">Cytoskeleton</keyword>
<keyword evidence="11" id="KW-0539">Nucleus</keyword>
<dbReference type="Pfam" id="PF03398">
    <property type="entry name" value="Ist1"/>
    <property type="match status" value="1"/>
</dbReference>
<feature type="compositionally biased region" description="Gly residues" evidence="18">
    <location>
        <begin position="285"/>
        <end position="298"/>
    </location>
</feature>
<evidence type="ECO:0000256" key="2">
    <source>
        <dbReference type="ARBA" id="ARBA00004259"/>
    </source>
</evidence>
<comment type="subunit">
    <text evidence="16">Interacts with CHMP1A, CHMP1B, VPS4A and VTA1. Interacts with SPAST, STAMBP, and USP8. May interact with VPS37B. May associate with the ESCRT-I complex. Interacts with MITD1, in competition with VSP4. Interacts with SPART (via MIT domain); leading to the recruitment of SPART to midbodies. Interacts with SPAST.</text>
</comment>
<evidence type="ECO:0000256" key="7">
    <source>
        <dbReference type="ARBA" id="ARBA00022490"/>
    </source>
</evidence>
<keyword evidence="20" id="KW-1185">Reference proteome</keyword>
<dbReference type="EMBL" id="JANPWB010000016">
    <property type="protein sequence ID" value="KAJ1083617.1"/>
    <property type="molecule type" value="Genomic_DNA"/>
</dbReference>
<name>A0AAV7KXX7_PLEWA</name>
<evidence type="ECO:0000256" key="15">
    <source>
        <dbReference type="ARBA" id="ARBA00046124"/>
    </source>
</evidence>
<dbReference type="GO" id="GO:0005635">
    <property type="term" value="C:nuclear envelope"/>
    <property type="evidence" value="ECO:0007669"/>
    <property type="project" value="UniProtKB-SubCell"/>
</dbReference>
<evidence type="ECO:0000256" key="16">
    <source>
        <dbReference type="ARBA" id="ARBA00046920"/>
    </source>
</evidence>
<keyword evidence="13" id="KW-0968">Cytoplasmic vesicle</keyword>
<dbReference type="PANTHER" id="PTHR12161:SF5">
    <property type="entry name" value="IST1 HOMOLOG"/>
    <property type="match status" value="1"/>
</dbReference>
<comment type="function">
    <text evidence="15">ESCRT-III-like protein involved in cytokinesis, nuclear envelope reassembly and endosomal tubulation. Is required for efficient abscission during cytokinesis. Involved in recruiting VPS4A and/or VPS4B to the midbody of dividing cells. During late anaphase, involved in nuclear envelope reassembly and mitotic spindle disassembly together with the ESCRT-III complex: IST1 acts by mediating the recruitment of SPAST to the nuclear membrane, leading to microtubule severing. Recruited to the reforming nuclear envelope (NE) during anaphase by LEMD2. Regulates early endosomal tubulation together with the ESCRT-III complex by mediating the recruitment of SPAST.</text>
</comment>
<dbReference type="Proteomes" id="UP001066276">
    <property type="component" value="Chromosome 12"/>
</dbReference>
<keyword evidence="12" id="KW-0131">Cell cycle</keyword>
<dbReference type="GO" id="GO:0005813">
    <property type="term" value="C:centrosome"/>
    <property type="evidence" value="ECO:0007669"/>
    <property type="project" value="UniProtKB-SubCell"/>
</dbReference>
<evidence type="ECO:0000256" key="3">
    <source>
        <dbReference type="ARBA" id="ARBA00004300"/>
    </source>
</evidence>
<evidence type="ECO:0000256" key="11">
    <source>
        <dbReference type="ARBA" id="ARBA00023242"/>
    </source>
</evidence>
<evidence type="ECO:0000256" key="13">
    <source>
        <dbReference type="ARBA" id="ARBA00023329"/>
    </source>
</evidence>
<evidence type="ECO:0000256" key="12">
    <source>
        <dbReference type="ARBA" id="ARBA00023306"/>
    </source>
</evidence>
<evidence type="ECO:0000256" key="8">
    <source>
        <dbReference type="ARBA" id="ARBA00022553"/>
    </source>
</evidence>
<accession>A0AAV7KXX7</accession>
<evidence type="ECO:0000256" key="5">
    <source>
        <dbReference type="ARBA" id="ARBA00005536"/>
    </source>
</evidence>
<dbReference type="GO" id="GO:0030496">
    <property type="term" value="C:midbody"/>
    <property type="evidence" value="ECO:0007669"/>
    <property type="project" value="UniProtKB-SubCell"/>
</dbReference>
<sequence>MKQATLDTDGSISRRQYCYDEFQELLEMNPRITEQVGALPALCSSQRSIHPDSYRFRQGVSEVPVFTGCREPCQEEDTMPGSGFKSERLRVNLRLTINRLKLLEKKKTELAQKARKEIADYLTIGKHERARIRVEHIIREDYLVEAMEILELYCDLLLARYGLILSMKELDPGLAEAISSLIWAAPRMLEVSELSVVSKQLCAKYSKEYGVLCRTNQIGTIGSQLMNKLSTKPPPRILVEQYLIEIAKSYNVPYETDSAALAEAPHEPEAGPSDVGFTDDMNKRGPGGGGGGGGGGGFTHTPFSYPTSQKQETFNGVEVGVYEAWPSTNFLPPQNRPLPQIPAIPPAYEPIDIAPPVKPGPPGPVAAPRSKLKPPAKSKPDPSDNYDNVTLPSVPVTPPSASNIGPSGPDDMDFEDLARRLEDLKKKT</sequence>
<evidence type="ECO:0000256" key="18">
    <source>
        <dbReference type="SAM" id="MobiDB-lite"/>
    </source>
</evidence>
<dbReference type="GO" id="GO:0051301">
    <property type="term" value="P:cell division"/>
    <property type="evidence" value="ECO:0007669"/>
    <property type="project" value="UniProtKB-KW"/>
</dbReference>
<feature type="compositionally biased region" description="Pro residues" evidence="18">
    <location>
        <begin position="356"/>
        <end position="365"/>
    </location>
</feature>
<dbReference type="GO" id="GO:0015031">
    <property type="term" value="P:protein transport"/>
    <property type="evidence" value="ECO:0007669"/>
    <property type="project" value="InterPro"/>
</dbReference>
<evidence type="ECO:0000256" key="1">
    <source>
        <dbReference type="ARBA" id="ARBA00004214"/>
    </source>
</evidence>
<dbReference type="GO" id="GO:0031410">
    <property type="term" value="C:cytoplasmic vesicle"/>
    <property type="evidence" value="ECO:0007669"/>
    <property type="project" value="UniProtKB-SubCell"/>
</dbReference>
<evidence type="ECO:0000256" key="14">
    <source>
        <dbReference type="ARBA" id="ARBA00032374"/>
    </source>
</evidence>
<keyword evidence="17" id="KW-0175">Coiled coil</keyword>
<evidence type="ECO:0000256" key="4">
    <source>
        <dbReference type="ARBA" id="ARBA00004541"/>
    </source>
</evidence>
<dbReference type="Gene3D" id="1.20.1260.60">
    <property type="entry name" value="Vacuolar protein sorting-associated protein Ist1"/>
    <property type="match status" value="1"/>
</dbReference>
<feature type="coiled-coil region" evidence="17">
    <location>
        <begin position="86"/>
        <end position="120"/>
    </location>
</feature>
<feature type="region of interest" description="Disordered" evidence="18">
    <location>
        <begin position="262"/>
        <end position="308"/>
    </location>
</feature>
<evidence type="ECO:0000256" key="9">
    <source>
        <dbReference type="ARBA" id="ARBA00022618"/>
    </source>
</evidence>
<gene>
    <name evidence="19" type="ORF">NDU88_003774</name>
</gene>
<protein>
    <recommendedName>
        <fullName evidence="6">IST1 homolog</fullName>
    </recommendedName>
    <alternativeName>
        <fullName evidence="14">Charged multivesicular body protein 8</fullName>
    </alternativeName>
</protein>
<dbReference type="AlphaFoldDB" id="A0AAV7KXX7"/>
<evidence type="ECO:0000256" key="6">
    <source>
        <dbReference type="ARBA" id="ARBA00014513"/>
    </source>
</evidence>
<comment type="similarity">
    <text evidence="5">Belongs to the IST1 family.</text>
</comment>
<feature type="region of interest" description="Disordered" evidence="18">
    <location>
        <begin position="352"/>
        <end position="428"/>
    </location>
</feature>
<keyword evidence="9" id="KW-0132">Cell division</keyword>
<dbReference type="InterPro" id="IPR005061">
    <property type="entry name" value="Ist1"/>
</dbReference>
<organism evidence="19 20">
    <name type="scientific">Pleurodeles waltl</name>
    <name type="common">Iberian ribbed newt</name>
    <dbReference type="NCBI Taxonomy" id="8319"/>
    <lineage>
        <taxon>Eukaryota</taxon>
        <taxon>Metazoa</taxon>
        <taxon>Chordata</taxon>
        <taxon>Craniata</taxon>
        <taxon>Vertebrata</taxon>
        <taxon>Euteleostomi</taxon>
        <taxon>Amphibia</taxon>
        <taxon>Batrachia</taxon>
        <taxon>Caudata</taxon>
        <taxon>Salamandroidea</taxon>
        <taxon>Salamandridae</taxon>
        <taxon>Pleurodelinae</taxon>
        <taxon>Pleurodeles</taxon>
    </lineage>
</organism>
<comment type="subcellular location">
    <subcellularLocation>
        <location evidence="3">Cytoplasm</location>
        <location evidence="3">Cytoskeleton</location>
        <location evidence="3">Microtubule organizing center</location>
        <location evidence="3">Centrosome</location>
    </subcellularLocation>
    <subcellularLocation>
        <location evidence="4">Cytoplasmic vesicle</location>
    </subcellularLocation>
    <subcellularLocation>
        <location evidence="1">Midbody</location>
    </subcellularLocation>
    <subcellularLocation>
        <location evidence="2">Nucleus envelope</location>
    </subcellularLocation>
</comment>
<evidence type="ECO:0000313" key="19">
    <source>
        <dbReference type="EMBL" id="KAJ1083617.1"/>
    </source>
</evidence>
<keyword evidence="8" id="KW-0597">Phosphoprotein</keyword>
<dbReference type="PANTHER" id="PTHR12161">
    <property type="entry name" value="IST1 FAMILY MEMBER"/>
    <property type="match status" value="1"/>
</dbReference>
<feature type="compositionally biased region" description="Basic and acidic residues" evidence="18">
    <location>
        <begin position="416"/>
        <end position="428"/>
    </location>
</feature>
<reference evidence="19" key="1">
    <citation type="journal article" date="2022" name="bioRxiv">
        <title>Sequencing and chromosome-scale assembly of the giantPleurodeles waltlgenome.</title>
        <authorList>
            <person name="Brown T."/>
            <person name="Elewa A."/>
            <person name="Iarovenko S."/>
            <person name="Subramanian E."/>
            <person name="Araus A.J."/>
            <person name="Petzold A."/>
            <person name="Susuki M."/>
            <person name="Suzuki K.-i.T."/>
            <person name="Hayashi T."/>
            <person name="Toyoda A."/>
            <person name="Oliveira C."/>
            <person name="Osipova E."/>
            <person name="Leigh N.D."/>
            <person name="Simon A."/>
            <person name="Yun M.H."/>
        </authorList>
    </citation>
    <scope>NUCLEOTIDE SEQUENCE</scope>
    <source>
        <strain evidence="19">20211129_DDA</strain>
        <tissue evidence="19">Liver</tissue>
    </source>
</reference>
<evidence type="ECO:0000256" key="10">
    <source>
        <dbReference type="ARBA" id="ARBA00023212"/>
    </source>
</evidence>
<evidence type="ECO:0000256" key="17">
    <source>
        <dbReference type="SAM" id="Coils"/>
    </source>
</evidence>
<keyword evidence="7" id="KW-0963">Cytoplasm</keyword>
<comment type="caution">
    <text evidence="19">The sequence shown here is derived from an EMBL/GenBank/DDBJ whole genome shotgun (WGS) entry which is preliminary data.</text>
</comment>
<proteinExistence type="inferred from homology"/>
<dbReference type="FunFam" id="1.20.1260.60:FF:000001">
    <property type="entry name" value="IST1 homolog isoform X1"/>
    <property type="match status" value="1"/>
</dbReference>